<dbReference type="Proteomes" id="UP000541558">
    <property type="component" value="Unassembled WGS sequence"/>
</dbReference>
<feature type="transmembrane region" description="Helical" evidence="10">
    <location>
        <begin position="777"/>
        <end position="800"/>
    </location>
</feature>
<feature type="transmembrane region" description="Helical" evidence="10">
    <location>
        <begin position="900"/>
        <end position="920"/>
    </location>
</feature>
<evidence type="ECO:0000256" key="9">
    <source>
        <dbReference type="SAM" id="MobiDB-lite"/>
    </source>
</evidence>
<proteinExistence type="inferred from homology"/>
<dbReference type="OrthoDB" id="6500128at2759"/>
<dbReference type="PANTHER" id="PTHR24223">
    <property type="entry name" value="ATP-BINDING CASSETTE SUB-FAMILY C"/>
    <property type="match status" value="1"/>
</dbReference>
<feature type="compositionally biased region" description="Polar residues" evidence="9">
    <location>
        <begin position="34"/>
        <end position="43"/>
    </location>
</feature>
<evidence type="ECO:0000259" key="11">
    <source>
        <dbReference type="PROSITE" id="PS50893"/>
    </source>
</evidence>
<dbReference type="InterPro" id="IPR050173">
    <property type="entry name" value="ABC_transporter_C-like"/>
</dbReference>
<keyword evidence="6" id="KW-0067">ATP-binding</keyword>
<dbReference type="InterPro" id="IPR003593">
    <property type="entry name" value="AAA+_ATPase"/>
</dbReference>
<feature type="region of interest" description="Disordered" evidence="9">
    <location>
        <begin position="1"/>
        <end position="43"/>
    </location>
</feature>
<sequence length="935" mass="102999">MRKHAAIANVSRGIRQRSTKANGDTKNEFKNKSTRYVSSSSGAETRELPINRESLFSRLTYSWLTPIVTLGNERSLEVSDLWKVDDQRSAEYLSTHLDAAWERRRQEALSIATGDTAPSRSRRIWWNVRTLATSDTQEGLEQRWRSEAGSAPPSLPGALNEVVGSFFWIGGLCKVFADICQMMGPVFIKAIINFAKERSKAQERAEEGPRLLKGIALAIGLLLLTISTSLAHHQFFWRSIVAGTLSRTALVSSVYRRTVNLTNKSRTKLSNAAIINHISTDVSRVEACAQWFHPVWASPIQVAICLTILLLHLGPSALAGFAIFLLVIPLQKRILRRQFLIRKRLSKLTELRTKSLVETLSSMHFIKCYTLEFPFLRRISALRRAELTGVKQIQNIQSANAALAFSLPVLAATLAFFAYTRSGDFDLAILFTSINLFQLLRQPMTFWPRALSLTGDAIGSLKRLSTVYTAETTGVRPTLVIDSKQRLALSVRDASFEWEEPATKADPKTGTSLPFCLRNIDIEVTRGELVAIVGPVASGKSSLLQGLVGEMRRTCGEVIFGGKVAYCPQVPWIRRGTLRDNIVFGGVFHGETYWKVLKDVGLLEDIHSFENGDLTQIGEDGATVSGGQKQRIALARALYLDSDILLLDDPLSGVDPGVGNAILRGPILSAAKSMKKTVFLVTNRRDILPYCDTVIHLENGRILENLTNFSSINPATSPPMLPKAKRKKAAPFLQGCNPPGRCSLKSISEQVSSATNRGMGSENPQVKRNASCKVYQAYFTAGQGFWSAPAISIAVILMQGSQMLSSRTMIWWQSNTYSQSFTFYKALYAAFGILQACFTYFLGVTVDSIACLASQSLHDKALWNILHSPMSFIEATPRGRILSLLGKDVDSIDNQLPSSIRTLCLTAGTVLGSIAIIIFVQPRLSLSAANPSGIT</sequence>
<dbReference type="InterPro" id="IPR017871">
    <property type="entry name" value="ABC_transporter-like_CS"/>
</dbReference>
<evidence type="ECO:0000259" key="12">
    <source>
        <dbReference type="PROSITE" id="PS50929"/>
    </source>
</evidence>
<dbReference type="Pfam" id="PF00005">
    <property type="entry name" value="ABC_tran"/>
    <property type="match status" value="1"/>
</dbReference>
<evidence type="ECO:0000256" key="10">
    <source>
        <dbReference type="SAM" id="Phobius"/>
    </source>
</evidence>
<dbReference type="SMART" id="SM00382">
    <property type="entry name" value="AAA"/>
    <property type="match status" value="1"/>
</dbReference>
<feature type="domain" description="ABC transporter" evidence="11">
    <location>
        <begin position="489"/>
        <end position="724"/>
    </location>
</feature>
<protein>
    <submittedName>
        <fullName evidence="13">Uncharacterized protein</fullName>
    </submittedName>
</protein>
<evidence type="ECO:0000256" key="2">
    <source>
        <dbReference type="ARBA" id="ARBA00009726"/>
    </source>
</evidence>
<keyword evidence="5" id="KW-0547">Nucleotide-binding</keyword>
<dbReference type="InterPro" id="IPR003439">
    <property type="entry name" value="ABC_transporter-like_ATP-bd"/>
</dbReference>
<feature type="transmembrane region" description="Helical" evidence="10">
    <location>
        <begin position="401"/>
        <end position="419"/>
    </location>
</feature>
<dbReference type="InterPro" id="IPR027417">
    <property type="entry name" value="P-loop_NTPase"/>
</dbReference>
<evidence type="ECO:0000313" key="14">
    <source>
        <dbReference type="Proteomes" id="UP000541558"/>
    </source>
</evidence>
<dbReference type="PROSITE" id="PS50929">
    <property type="entry name" value="ABC_TM1F"/>
    <property type="match status" value="2"/>
</dbReference>
<keyword evidence="14" id="KW-1185">Reference proteome</keyword>
<evidence type="ECO:0000256" key="4">
    <source>
        <dbReference type="ARBA" id="ARBA00022692"/>
    </source>
</evidence>
<evidence type="ECO:0000313" key="13">
    <source>
        <dbReference type="EMBL" id="KAF5342449.1"/>
    </source>
</evidence>
<feature type="domain" description="ABC transmembrane type-1" evidence="12">
    <location>
        <begin position="776"/>
        <end position="926"/>
    </location>
</feature>
<dbReference type="CDD" id="cd18597">
    <property type="entry name" value="ABC_6TM_YOR1_D1_like"/>
    <property type="match status" value="1"/>
</dbReference>
<keyword evidence="8 10" id="KW-0472">Membrane</keyword>
<dbReference type="Pfam" id="PF00664">
    <property type="entry name" value="ABC_membrane"/>
    <property type="match status" value="2"/>
</dbReference>
<dbReference type="InterPro" id="IPR036640">
    <property type="entry name" value="ABC1_TM_sf"/>
</dbReference>
<evidence type="ECO:0000256" key="1">
    <source>
        <dbReference type="ARBA" id="ARBA00004141"/>
    </source>
</evidence>
<comment type="subcellular location">
    <subcellularLocation>
        <location evidence="1">Membrane</location>
        <topology evidence="1">Multi-pass membrane protein</topology>
    </subcellularLocation>
</comment>
<feature type="transmembrane region" description="Helical" evidence="10">
    <location>
        <begin position="300"/>
        <end position="328"/>
    </location>
</feature>
<evidence type="ECO:0000256" key="5">
    <source>
        <dbReference type="ARBA" id="ARBA00022741"/>
    </source>
</evidence>
<dbReference type="GO" id="GO:0005524">
    <property type="term" value="F:ATP binding"/>
    <property type="evidence" value="ECO:0007669"/>
    <property type="project" value="UniProtKB-KW"/>
</dbReference>
<dbReference type="InterPro" id="IPR011527">
    <property type="entry name" value="ABC1_TM_dom"/>
</dbReference>
<dbReference type="PROSITE" id="PS00211">
    <property type="entry name" value="ABC_TRANSPORTER_1"/>
    <property type="match status" value="1"/>
</dbReference>
<name>A0A8H5FMM7_9AGAR</name>
<keyword evidence="7 10" id="KW-1133">Transmembrane helix</keyword>
<evidence type="ECO:0000256" key="6">
    <source>
        <dbReference type="ARBA" id="ARBA00022840"/>
    </source>
</evidence>
<feature type="transmembrane region" description="Helical" evidence="10">
    <location>
        <begin position="211"/>
        <end position="231"/>
    </location>
</feature>
<keyword evidence="4 10" id="KW-0812">Transmembrane</keyword>
<gene>
    <name evidence="13" type="ORF">D9611_001636</name>
</gene>
<dbReference type="GO" id="GO:0140359">
    <property type="term" value="F:ABC-type transporter activity"/>
    <property type="evidence" value="ECO:0007669"/>
    <property type="project" value="InterPro"/>
</dbReference>
<feature type="transmembrane region" description="Helical" evidence="10">
    <location>
        <begin position="821"/>
        <end position="842"/>
    </location>
</feature>
<dbReference type="PANTHER" id="PTHR24223:SF456">
    <property type="entry name" value="MULTIDRUG RESISTANCE-ASSOCIATED PROTEIN LETHAL(2)03659"/>
    <property type="match status" value="1"/>
</dbReference>
<dbReference type="PROSITE" id="PS50893">
    <property type="entry name" value="ABC_TRANSPORTER_2"/>
    <property type="match status" value="1"/>
</dbReference>
<accession>A0A8H5FMM7</accession>
<evidence type="ECO:0000256" key="7">
    <source>
        <dbReference type="ARBA" id="ARBA00022989"/>
    </source>
</evidence>
<dbReference type="Gene3D" id="1.20.1560.10">
    <property type="entry name" value="ABC transporter type 1, transmembrane domain"/>
    <property type="match status" value="2"/>
</dbReference>
<dbReference type="GO" id="GO:0016887">
    <property type="term" value="F:ATP hydrolysis activity"/>
    <property type="evidence" value="ECO:0007669"/>
    <property type="project" value="InterPro"/>
</dbReference>
<dbReference type="AlphaFoldDB" id="A0A8H5FMM7"/>
<comment type="caution">
    <text evidence="13">The sequence shown here is derived from an EMBL/GenBank/DDBJ whole genome shotgun (WGS) entry which is preliminary data.</text>
</comment>
<dbReference type="SUPFAM" id="SSF90123">
    <property type="entry name" value="ABC transporter transmembrane region"/>
    <property type="match status" value="2"/>
</dbReference>
<feature type="domain" description="ABC transmembrane type-1" evidence="12">
    <location>
        <begin position="168"/>
        <end position="446"/>
    </location>
</feature>
<organism evidence="13 14">
    <name type="scientific">Ephemerocybe angulata</name>
    <dbReference type="NCBI Taxonomy" id="980116"/>
    <lineage>
        <taxon>Eukaryota</taxon>
        <taxon>Fungi</taxon>
        <taxon>Dikarya</taxon>
        <taxon>Basidiomycota</taxon>
        <taxon>Agaricomycotina</taxon>
        <taxon>Agaricomycetes</taxon>
        <taxon>Agaricomycetidae</taxon>
        <taxon>Agaricales</taxon>
        <taxon>Agaricineae</taxon>
        <taxon>Psathyrellaceae</taxon>
        <taxon>Ephemerocybe</taxon>
    </lineage>
</organism>
<dbReference type="SUPFAM" id="SSF52540">
    <property type="entry name" value="P-loop containing nucleoside triphosphate hydrolases"/>
    <property type="match status" value="1"/>
</dbReference>
<evidence type="ECO:0000256" key="8">
    <source>
        <dbReference type="ARBA" id="ARBA00023136"/>
    </source>
</evidence>
<dbReference type="GO" id="GO:0016020">
    <property type="term" value="C:membrane"/>
    <property type="evidence" value="ECO:0007669"/>
    <property type="project" value="UniProtKB-SubCell"/>
</dbReference>
<reference evidence="13 14" key="1">
    <citation type="journal article" date="2020" name="ISME J.">
        <title>Uncovering the hidden diversity of litter-decomposition mechanisms in mushroom-forming fungi.</title>
        <authorList>
            <person name="Floudas D."/>
            <person name="Bentzer J."/>
            <person name="Ahren D."/>
            <person name="Johansson T."/>
            <person name="Persson P."/>
            <person name="Tunlid A."/>
        </authorList>
    </citation>
    <scope>NUCLEOTIDE SEQUENCE [LARGE SCALE GENOMIC DNA]</scope>
    <source>
        <strain evidence="13 14">CBS 175.51</strain>
    </source>
</reference>
<dbReference type="EMBL" id="JAACJK010000001">
    <property type="protein sequence ID" value="KAF5342449.1"/>
    <property type="molecule type" value="Genomic_DNA"/>
</dbReference>
<evidence type="ECO:0000256" key="3">
    <source>
        <dbReference type="ARBA" id="ARBA00022448"/>
    </source>
</evidence>
<keyword evidence="3" id="KW-0813">Transport</keyword>
<comment type="similarity">
    <text evidence="2">Belongs to the ABC transporter superfamily. ABCC family. Conjugate transporter (TC 3.A.1.208) subfamily.</text>
</comment>
<dbReference type="Gene3D" id="3.40.50.300">
    <property type="entry name" value="P-loop containing nucleotide triphosphate hydrolases"/>
    <property type="match status" value="1"/>
</dbReference>